<dbReference type="PROSITE" id="PS01050">
    <property type="entry name" value="YJEF_C_2"/>
    <property type="match status" value="1"/>
</dbReference>
<comment type="function">
    <text evidence="17">Catalyzes the dehydration of the S-form of NAD(P)HX at the expense of ADP, which is converted to AMP. Together with NAD(P)HX epimerase, which catalyzes the epimerization of the S- and R-forms, the enzyme allows the repair of both epimers of NAD(P)HX, a damaged form of NAD(P)H that is a result of enzymatic or heat-dependent hydration.</text>
</comment>
<evidence type="ECO:0000256" key="6">
    <source>
        <dbReference type="ARBA" id="ARBA00022741"/>
    </source>
</evidence>
<evidence type="ECO:0000256" key="7">
    <source>
        <dbReference type="ARBA" id="ARBA00022840"/>
    </source>
</evidence>
<comment type="similarity">
    <text evidence="3 19">In the N-terminal section; belongs to the NnrE/AIBP family.</text>
</comment>
<feature type="binding site" evidence="17">
    <location>
        <position position="292"/>
    </location>
    <ligand>
        <name>(6S)-NADPHX</name>
        <dbReference type="ChEBI" id="CHEBI:64076"/>
    </ligand>
</feature>
<feature type="binding site" evidence="18">
    <location>
        <begin position="61"/>
        <end position="65"/>
    </location>
    <ligand>
        <name>(6S)-NADPHX</name>
        <dbReference type="ChEBI" id="CHEBI:64076"/>
    </ligand>
</feature>
<dbReference type="InterPro" id="IPR017953">
    <property type="entry name" value="Carbohydrate_kinase_pred_CS"/>
</dbReference>
<evidence type="ECO:0000256" key="15">
    <source>
        <dbReference type="ARBA" id="ARBA00048238"/>
    </source>
</evidence>
<evidence type="ECO:0000256" key="18">
    <source>
        <dbReference type="HAMAP-Rule" id="MF_01966"/>
    </source>
</evidence>
<keyword evidence="7 17" id="KW-0067">ATP-binding</keyword>
<feature type="binding site" evidence="18">
    <location>
        <position position="62"/>
    </location>
    <ligand>
        <name>K(+)</name>
        <dbReference type="ChEBI" id="CHEBI:29103"/>
    </ligand>
</feature>
<dbReference type="InterPro" id="IPR030677">
    <property type="entry name" value="Nnr"/>
</dbReference>
<dbReference type="AlphaFoldDB" id="A0A6L6HIG6"/>
<comment type="function">
    <text evidence="14 19">Bifunctional enzyme that catalyzes the epimerization of the S- and R-forms of NAD(P)HX and the dehydration of the S-form of NAD(P)HX at the expense of ADP, which is converted to AMP. This allows the repair of both epimers of NAD(P)HX, a damaged form of NAD(P)H that is a result of enzymatic or heat-dependent hydration.</text>
</comment>
<reference evidence="22 23" key="1">
    <citation type="submission" date="2019-11" db="EMBL/GenBank/DDBJ databases">
        <authorList>
            <person name="Lang L."/>
        </authorList>
    </citation>
    <scope>NUCLEOTIDE SEQUENCE [LARGE SCALE GENOMIC DNA]</scope>
    <source>
        <strain evidence="22 23">YIM 132242</strain>
    </source>
</reference>
<evidence type="ECO:0000313" key="22">
    <source>
        <dbReference type="EMBL" id="MTD98946.1"/>
    </source>
</evidence>
<evidence type="ECO:0000256" key="2">
    <source>
        <dbReference type="ARBA" id="ARBA00000909"/>
    </source>
</evidence>
<comment type="caution">
    <text evidence="22">The sequence shown here is derived from an EMBL/GenBank/DDBJ whole genome shotgun (WGS) entry which is preliminary data.</text>
</comment>
<dbReference type="Pfam" id="PF03853">
    <property type="entry name" value="YjeF_N"/>
    <property type="match status" value="1"/>
</dbReference>
<protein>
    <recommendedName>
        <fullName evidence="19">Bifunctional NAD(P)H-hydrate repair enzyme</fullName>
    </recommendedName>
    <alternativeName>
        <fullName evidence="19">Nicotinamide nucleotide repair protein</fullName>
    </alternativeName>
    <domain>
        <recommendedName>
            <fullName evidence="19">ADP-dependent (S)-NAD(P)H-hydrate dehydratase</fullName>
            <ecNumber evidence="19">4.2.1.136</ecNumber>
        </recommendedName>
        <alternativeName>
            <fullName evidence="19">ADP-dependent NAD(P)HX dehydratase</fullName>
        </alternativeName>
    </domain>
    <domain>
        <recommendedName>
            <fullName evidence="19">NAD(P)H-hydrate epimerase</fullName>
            <ecNumber evidence="19">5.1.99.6</ecNumber>
        </recommendedName>
    </domain>
</protein>
<evidence type="ECO:0000256" key="1">
    <source>
        <dbReference type="ARBA" id="ARBA00000013"/>
    </source>
</evidence>
<feature type="binding site" evidence="18">
    <location>
        <begin position="129"/>
        <end position="135"/>
    </location>
    <ligand>
        <name>(6S)-NADPHX</name>
        <dbReference type="ChEBI" id="CHEBI:64076"/>
    </ligand>
</feature>
<evidence type="ECO:0000256" key="3">
    <source>
        <dbReference type="ARBA" id="ARBA00006001"/>
    </source>
</evidence>
<keyword evidence="13" id="KW-0511">Multifunctional enzyme</keyword>
<sequence>MLEGTEVLTTAQMRAIESAAMASGQVTGLELMERAGRAVAGQIRLRWPKAGRATVLCGPGNNGGDGYVVARLLHRAEWRVRVLGMDNTPGPDAGEMRRRWREIGGIAPLTEQELQSGTESDVYVDAIFGTGLTRPPEGEIANILARVFGRGGDGAYYCRRLVAVDCPSGFCMDSGKAPALPPGRGTFDSPARLTVAFDSPKPGHLIGLGPALCGELVVADIGLRQWRERHPGGLGQRPARLEAIWPRFDIRDGRRIGVPLSDRLGKHSSASPHKYGHGHALILAGGPAKGGAARLSARTALRIGAGLATIAPPQDALPEHAGQPDALMRRAIDGGGDLREALADSRINALCFGPGCGIDRSADLLAAALPARRATVLDADALTALSHDPALMAALHRDCVLTPHMGEFARLFPDLARQMEGPKPPARLRHVDAGDPGRLAQFSADMARYNCEMIEWTQGPAYSKLDAAREAAARCGAVVLLKGPDTVIAAPDGSARLHSAFDVPWLATAGAGDVLAGMIAGLLARGFQPLDAASLGTLIHAQTARGFGPGLIADDLPDLIPAVLRGLQKSQSSSSVATALPMT</sequence>
<evidence type="ECO:0000256" key="4">
    <source>
        <dbReference type="ARBA" id="ARBA00009524"/>
    </source>
</evidence>
<dbReference type="EC" id="4.2.1.136" evidence="19"/>
<dbReference type="EMBL" id="WMBT01000001">
    <property type="protein sequence ID" value="MTD98946.1"/>
    <property type="molecule type" value="Genomic_DNA"/>
</dbReference>
<dbReference type="GO" id="GO:0052856">
    <property type="term" value="F:NAD(P)HX epimerase activity"/>
    <property type="evidence" value="ECO:0007669"/>
    <property type="project" value="UniProtKB-UniRule"/>
</dbReference>
<dbReference type="Gene3D" id="3.40.50.10260">
    <property type="entry name" value="YjeF N-terminal domain"/>
    <property type="match status" value="1"/>
</dbReference>
<keyword evidence="10 17" id="KW-0520">NAD</keyword>
<dbReference type="PROSITE" id="PS51385">
    <property type="entry name" value="YJEF_N"/>
    <property type="match status" value="1"/>
</dbReference>
<comment type="function">
    <text evidence="18">Catalyzes the epimerization of the S- and R-forms of NAD(P)HX, a damaged form of NAD(P)H that is a result of enzymatic or heat-dependent hydration. This is a prerequisite for the S-specific NAD(P)H-hydrate dehydratase to allow the repair of both epimers of NAD(P)HX.</text>
</comment>
<keyword evidence="5 18" id="KW-0479">Metal-binding</keyword>
<dbReference type="HAMAP" id="MF_01966">
    <property type="entry name" value="NADHX_epimerase"/>
    <property type="match status" value="1"/>
</dbReference>
<comment type="similarity">
    <text evidence="17">Belongs to the NnrD/CARKD family.</text>
</comment>
<dbReference type="PANTHER" id="PTHR12592:SF0">
    <property type="entry name" value="ATP-DEPENDENT (S)-NAD(P)H-HYDRATE DEHYDRATASE"/>
    <property type="match status" value="1"/>
</dbReference>
<dbReference type="RefSeq" id="WP_154763030.1">
    <property type="nucleotide sequence ID" value="NZ_WMBT01000001.1"/>
</dbReference>
<evidence type="ECO:0000256" key="16">
    <source>
        <dbReference type="ARBA" id="ARBA00049209"/>
    </source>
</evidence>
<comment type="catalytic activity">
    <reaction evidence="2 18 19">
        <text>(6R)-NADPHX = (6S)-NADPHX</text>
        <dbReference type="Rhea" id="RHEA:32227"/>
        <dbReference type="ChEBI" id="CHEBI:64076"/>
        <dbReference type="ChEBI" id="CHEBI:64077"/>
        <dbReference type="EC" id="5.1.99.6"/>
    </reaction>
</comment>
<feature type="binding site" evidence="17">
    <location>
        <begin position="482"/>
        <end position="486"/>
    </location>
    <ligand>
        <name>AMP</name>
        <dbReference type="ChEBI" id="CHEBI:456215"/>
    </ligand>
</feature>
<dbReference type="Pfam" id="PF01256">
    <property type="entry name" value="Carb_kinase"/>
    <property type="match status" value="2"/>
</dbReference>
<organism evidence="22 23">
    <name type="scientific">Paracoccus lichenicola</name>
    <dbReference type="NCBI Taxonomy" id="2665644"/>
    <lineage>
        <taxon>Bacteria</taxon>
        <taxon>Pseudomonadati</taxon>
        <taxon>Pseudomonadota</taxon>
        <taxon>Alphaproteobacteria</taxon>
        <taxon>Rhodobacterales</taxon>
        <taxon>Paracoccaceae</taxon>
        <taxon>Paracoccus</taxon>
    </lineage>
</organism>
<evidence type="ECO:0000256" key="10">
    <source>
        <dbReference type="ARBA" id="ARBA00023027"/>
    </source>
</evidence>
<comment type="caution">
    <text evidence="18">Lacks conserved residue(s) required for the propagation of feature annotation.</text>
</comment>
<feature type="domain" description="YjeF N-terminal" evidence="21">
    <location>
        <begin position="13"/>
        <end position="229"/>
    </location>
</feature>
<accession>A0A6L6HIG6</accession>
<dbReference type="HAMAP" id="MF_01965">
    <property type="entry name" value="NADHX_dehydratase"/>
    <property type="match status" value="1"/>
</dbReference>
<evidence type="ECO:0000259" key="21">
    <source>
        <dbReference type="PROSITE" id="PS51385"/>
    </source>
</evidence>
<comment type="catalytic activity">
    <reaction evidence="15 17 19">
        <text>(6S)-NADHX + ADP = AMP + phosphate + NADH + H(+)</text>
        <dbReference type="Rhea" id="RHEA:32223"/>
        <dbReference type="ChEBI" id="CHEBI:15378"/>
        <dbReference type="ChEBI" id="CHEBI:43474"/>
        <dbReference type="ChEBI" id="CHEBI:57945"/>
        <dbReference type="ChEBI" id="CHEBI:64074"/>
        <dbReference type="ChEBI" id="CHEBI:456215"/>
        <dbReference type="ChEBI" id="CHEBI:456216"/>
        <dbReference type="EC" id="4.2.1.136"/>
    </reaction>
</comment>
<evidence type="ECO:0000256" key="13">
    <source>
        <dbReference type="ARBA" id="ARBA00023268"/>
    </source>
</evidence>
<dbReference type="InterPro" id="IPR000631">
    <property type="entry name" value="CARKD"/>
</dbReference>
<feature type="domain" description="YjeF C-terminal" evidence="20">
    <location>
        <begin position="257"/>
        <end position="567"/>
    </location>
</feature>
<dbReference type="GO" id="GO:0052855">
    <property type="term" value="F:ADP-dependent NAD(P)H-hydrate dehydratase activity"/>
    <property type="evidence" value="ECO:0007669"/>
    <property type="project" value="UniProtKB-UniRule"/>
</dbReference>
<keyword evidence="12 17" id="KW-0456">Lyase</keyword>
<dbReference type="SUPFAM" id="SSF53613">
    <property type="entry name" value="Ribokinase-like"/>
    <property type="match status" value="1"/>
</dbReference>
<comment type="cofactor">
    <cofactor evidence="18 19">
        <name>K(+)</name>
        <dbReference type="ChEBI" id="CHEBI:29103"/>
    </cofactor>
    <text evidence="18 19">Binds 1 potassium ion per subunit.</text>
</comment>
<dbReference type="GO" id="GO:0110051">
    <property type="term" value="P:metabolite repair"/>
    <property type="evidence" value="ECO:0007669"/>
    <property type="project" value="TreeGrafter"/>
</dbReference>
<dbReference type="PROSITE" id="PS51383">
    <property type="entry name" value="YJEF_C_3"/>
    <property type="match status" value="1"/>
</dbReference>
<dbReference type="SUPFAM" id="SSF64153">
    <property type="entry name" value="YjeF N-terminal domain-like"/>
    <property type="match status" value="1"/>
</dbReference>
<feature type="binding site" evidence="18">
    <location>
        <position position="125"/>
    </location>
    <ligand>
        <name>K(+)</name>
        <dbReference type="ChEBI" id="CHEBI:29103"/>
    </ligand>
</feature>
<keyword evidence="8 17" id="KW-0521">NADP</keyword>
<dbReference type="InterPro" id="IPR004443">
    <property type="entry name" value="YjeF_N_dom"/>
</dbReference>
<evidence type="ECO:0000256" key="5">
    <source>
        <dbReference type="ARBA" id="ARBA00022723"/>
    </source>
</evidence>
<gene>
    <name evidence="17" type="primary">nnrD</name>
    <name evidence="18" type="synonym">nnrE</name>
    <name evidence="22" type="ORF">GIY56_01435</name>
</gene>
<keyword evidence="23" id="KW-1185">Reference proteome</keyword>
<proteinExistence type="inferred from homology"/>
<comment type="similarity">
    <text evidence="18">Belongs to the NnrE/AIBP family.</text>
</comment>
<evidence type="ECO:0000259" key="20">
    <source>
        <dbReference type="PROSITE" id="PS51383"/>
    </source>
</evidence>
<evidence type="ECO:0000313" key="23">
    <source>
        <dbReference type="Proteomes" id="UP000481417"/>
    </source>
</evidence>
<dbReference type="Gene3D" id="3.40.1190.20">
    <property type="match status" value="1"/>
</dbReference>
<feature type="binding site" evidence="17">
    <location>
        <position position="512"/>
    </location>
    <ligand>
        <name>AMP</name>
        <dbReference type="ChEBI" id="CHEBI:456215"/>
    </ligand>
</feature>
<dbReference type="InterPro" id="IPR029056">
    <property type="entry name" value="Ribokinase-like"/>
</dbReference>
<comment type="similarity">
    <text evidence="4 19">In the C-terminal section; belongs to the NnrD/CARKD family.</text>
</comment>
<dbReference type="GO" id="GO:0005524">
    <property type="term" value="F:ATP binding"/>
    <property type="evidence" value="ECO:0007669"/>
    <property type="project" value="UniProtKB-UniRule"/>
</dbReference>
<evidence type="ECO:0000256" key="8">
    <source>
        <dbReference type="ARBA" id="ARBA00022857"/>
    </source>
</evidence>
<feature type="binding site" evidence="17">
    <location>
        <position position="355"/>
    </location>
    <ligand>
        <name>(6S)-NADPHX</name>
        <dbReference type="ChEBI" id="CHEBI:64076"/>
    </ligand>
</feature>
<name>A0A6L6HIG6_9RHOB</name>
<dbReference type="PANTHER" id="PTHR12592">
    <property type="entry name" value="ATP-DEPENDENT (S)-NAD(P)H-HYDRATE DEHYDRATASE FAMILY MEMBER"/>
    <property type="match status" value="1"/>
</dbReference>
<keyword evidence="11 18" id="KW-0413">Isomerase</keyword>
<evidence type="ECO:0000256" key="17">
    <source>
        <dbReference type="HAMAP-Rule" id="MF_01965"/>
    </source>
</evidence>
<keyword evidence="6 17" id="KW-0547">Nucleotide-binding</keyword>
<dbReference type="CDD" id="cd01171">
    <property type="entry name" value="YXKO-related"/>
    <property type="match status" value="1"/>
</dbReference>
<keyword evidence="9 18" id="KW-0630">Potassium</keyword>
<comment type="subunit">
    <text evidence="17">Homotetramer.</text>
</comment>
<dbReference type="GO" id="GO:0046496">
    <property type="term" value="P:nicotinamide nucleotide metabolic process"/>
    <property type="evidence" value="ECO:0007669"/>
    <property type="project" value="UniProtKB-UniRule"/>
</dbReference>
<evidence type="ECO:0000256" key="19">
    <source>
        <dbReference type="PIRNR" id="PIRNR017184"/>
    </source>
</evidence>
<dbReference type="PIRSF" id="PIRSF017184">
    <property type="entry name" value="Nnr"/>
    <property type="match status" value="1"/>
</dbReference>
<dbReference type="NCBIfam" id="TIGR00197">
    <property type="entry name" value="yjeF_nterm"/>
    <property type="match status" value="1"/>
</dbReference>
<evidence type="ECO:0000256" key="11">
    <source>
        <dbReference type="ARBA" id="ARBA00023235"/>
    </source>
</evidence>
<feature type="binding site" evidence="18">
    <location>
        <position position="165"/>
    </location>
    <ligand>
        <name>(6S)-NADPHX</name>
        <dbReference type="ChEBI" id="CHEBI:64076"/>
    </ligand>
</feature>
<comment type="catalytic activity">
    <reaction evidence="1 18 19">
        <text>(6R)-NADHX = (6S)-NADHX</text>
        <dbReference type="Rhea" id="RHEA:32215"/>
        <dbReference type="ChEBI" id="CHEBI:64074"/>
        <dbReference type="ChEBI" id="CHEBI:64075"/>
        <dbReference type="EC" id="5.1.99.6"/>
    </reaction>
</comment>
<evidence type="ECO:0000256" key="9">
    <source>
        <dbReference type="ARBA" id="ARBA00022958"/>
    </source>
</evidence>
<dbReference type="EC" id="5.1.99.6" evidence="19"/>
<dbReference type="GO" id="GO:0046872">
    <property type="term" value="F:metal ion binding"/>
    <property type="evidence" value="ECO:0007669"/>
    <property type="project" value="UniProtKB-UniRule"/>
</dbReference>
<comment type="cofactor">
    <cofactor evidence="17">
        <name>Mg(2+)</name>
        <dbReference type="ChEBI" id="CHEBI:18420"/>
    </cofactor>
</comment>
<evidence type="ECO:0000256" key="12">
    <source>
        <dbReference type="ARBA" id="ARBA00023239"/>
    </source>
</evidence>
<evidence type="ECO:0000256" key="14">
    <source>
        <dbReference type="ARBA" id="ARBA00025153"/>
    </source>
</evidence>
<feature type="binding site" evidence="17">
    <location>
        <position position="513"/>
    </location>
    <ligand>
        <name>(6S)-NADPHX</name>
        <dbReference type="ChEBI" id="CHEBI:64076"/>
    </ligand>
</feature>
<feature type="binding site" evidence="17">
    <location>
        <position position="404"/>
    </location>
    <ligand>
        <name>(6S)-NADPHX</name>
        <dbReference type="ChEBI" id="CHEBI:64076"/>
    </ligand>
</feature>
<dbReference type="InterPro" id="IPR036652">
    <property type="entry name" value="YjeF_N_dom_sf"/>
</dbReference>
<feature type="binding site" evidence="18">
    <location>
        <position position="168"/>
    </location>
    <ligand>
        <name>K(+)</name>
        <dbReference type="ChEBI" id="CHEBI:29103"/>
    </ligand>
</feature>
<comment type="catalytic activity">
    <reaction evidence="16 17 19">
        <text>(6S)-NADPHX + ADP = AMP + phosphate + NADPH + H(+)</text>
        <dbReference type="Rhea" id="RHEA:32235"/>
        <dbReference type="ChEBI" id="CHEBI:15378"/>
        <dbReference type="ChEBI" id="CHEBI:43474"/>
        <dbReference type="ChEBI" id="CHEBI:57783"/>
        <dbReference type="ChEBI" id="CHEBI:64076"/>
        <dbReference type="ChEBI" id="CHEBI:456215"/>
        <dbReference type="ChEBI" id="CHEBI:456216"/>
        <dbReference type="EC" id="4.2.1.136"/>
    </reaction>
</comment>
<dbReference type="Proteomes" id="UP000481417">
    <property type="component" value="Unassembled WGS sequence"/>
</dbReference>